<dbReference type="RefSeq" id="WP_095618329.1">
    <property type="nucleotide sequence ID" value="NZ_NSKD01000007.1"/>
</dbReference>
<evidence type="ECO:0000313" key="2">
    <source>
        <dbReference type="EMBL" id="PAU78759.1"/>
    </source>
</evidence>
<dbReference type="AlphaFoldDB" id="A0A2A2F294"/>
<organism evidence="2 3">
    <name type="scientific">Halovibrio salipaludis</name>
    <dbReference type="NCBI Taxonomy" id="2032626"/>
    <lineage>
        <taxon>Bacteria</taxon>
        <taxon>Pseudomonadati</taxon>
        <taxon>Pseudomonadota</taxon>
        <taxon>Gammaproteobacteria</taxon>
        <taxon>Oceanospirillales</taxon>
        <taxon>Halomonadaceae</taxon>
        <taxon>Halovibrio</taxon>
    </lineage>
</organism>
<reference evidence="2 3" key="1">
    <citation type="submission" date="2017-08" db="EMBL/GenBank/DDBJ databases">
        <title>Halovibrio sewagensis sp. nov., isolated from wastewater of high salinity.</title>
        <authorList>
            <person name="Dong X."/>
            <person name="Zhang G."/>
        </authorList>
    </citation>
    <scope>NUCLEOTIDE SEQUENCE [LARGE SCALE GENOMIC DNA]</scope>
    <source>
        <strain evidence="2 3">YL5-2</strain>
    </source>
</reference>
<sequence length="61" mass="7016">MWQDLLTALALVLIMEGVMPFLCPQRWQRMVEVLAQMAPSNMRWAGFASMLMGVTLLYVVR</sequence>
<comment type="caution">
    <text evidence="2">The sequence shown here is derived from an EMBL/GenBank/DDBJ whole genome shotgun (WGS) entry which is preliminary data.</text>
</comment>
<dbReference type="PANTHER" id="PTHR38602:SF1">
    <property type="entry name" value="INNER MEMBRANE PROTEIN"/>
    <property type="match status" value="1"/>
</dbReference>
<gene>
    <name evidence="2" type="ORF">CK501_13835</name>
</gene>
<keyword evidence="3" id="KW-1185">Reference proteome</keyword>
<feature type="transmembrane region" description="Helical" evidence="1">
    <location>
        <begin position="44"/>
        <end position="60"/>
    </location>
</feature>
<dbReference type="Proteomes" id="UP000218896">
    <property type="component" value="Unassembled WGS sequence"/>
</dbReference>
<keyword evidence="1" id="KW-0812">Transmembrane</keyword>
<dbReference type="EMBL" id="NSKD01000007">
    <property type="protein sequence ID" value="PAU78759.1"/>
    <property type="molecule type" value="Genomic_DNA"/>
</dbReference>
<protein>
    <submittedName>
        <fullName evidence="2">DUF2065 domain-containing protein</fullName>
    </submittedName>
</protein>
<evidence type="ECO:0000256" key="1">
    <source>
        <dbReference type="SAM" id="Phobius"/>
    </source>
</evidence>
<dbReference type="OrthoDB" id="9182237at2"/>
<accession>A0A2A2F294</accession>
<dbReference type="Pfam" id="PF09838">
    <property type="entry name" value="DUF2065"/>
    <property type="match status" value="1"/>
</dbReference>
<proteinExistence type="predicted"/>
<keyword evidence="1" id="KW-1133">Transmembrane helix</keyword>
<evidence type="ECO:0000313" key="3">
    <source>
        <dbReference type="Proteomes" id="UP000218896"/>
    </source>
</evidence>
<keyword evidence="1" id="KW-0472">Membrane</keyword>
<name>A0A2A2F294_9GAMM</name>
<dbReference type="InterPro" id="IPR019201">
    <property type="entry name" value="DUF2065"/>
</dbReference>
<dbReference type="PANTHER" id="PTHR38602">
    <property type="entry name" value="INNER MEMBRANE PROTEIN-RELATED"/>
    <property type="match status" value="1"/>
</dbReference>